<protein>
    <recommendedName>
        <fullName evidence="4">Outer membrane usher protein</fullName>
    </recommendedName>
</protein>
<dbReference type="EMBL" id="JACHHG010000004">
    <property type="protein sequence ID" value="MBB6097819.1"/>
    <property type="molecule type" value="Genomic_DNA"/>
</dbReference>
<evidence type="ECO:0000256" key="1">
    <source>
        <dbReference type="SAM" id="SignalP"/>
    </source>
</evidence>
<reference evidence="2 3" key="1">
    <citation type="submission" date="2020-08" db="EMBL/GenBank/DDBJ databases">
        <title>Genomic Encyclopedia of Type Strains, Phase IV (KMG-IV): sequencing the most valuable type-strain genomes for metagenomic binning, comparative biology and taxonomic classification.</title>
        <authorList>
            <person name="Goeker M."/>
        </authorList>
    </citation>
    <scope>NUCLEOTIDE SEQUENCE [LARGE SCALE GENOMIC DNA]</scope>
    <source>
        <strain evidence="2 3">DSM 21458</strain>
    </source>
</reference>
<proteinExistence type="predicted"/>
<evidence type="ECO:0008006" key="4">
    <source>
        <dbReference type="Google" id="ProtNLM"/>
    </source>
</evidence>
<keyword evidence="1" id="KW-0732">Signal</keyword>
<feature type="signal peptide" evidence="1">
    <location>
        <begin position="1"/>
        <end position="19"/>
    </location>
</feature>
<dbReference type="RefSeq" id="WP_183985655.1">
    <property type="nucleotide sequence ID" value="NZ_JACHHG010000004.1"/>
</dbReference>
<sequence>MNRYLPMLLLTAALAGASAQGLETPAALPMAPAPAAQMPQVSRQSVLRVPFALPESAVSAVIAQRLPEGARYLPGSSEWDGQALPDPLIGKNGTLYFRLEAPAQGTLRFRVVHGDTLAELELPALRLHFPGGREDVVSGRFDAADYASAAAPHNAENPGRLRLPLEGRVFRDRDRITVALEGQASDDLNVQLNGEPLARELIGKRTFDPATGAVRVEYIGVRLRPGRNLITGGGESVQVFLAGRPERLELEPLRLVADGSNPIELRLRALDANGVATGTSFVSVESNFEFLGEDANPGMAGYQLRLEGGEARVRLRPRTTPGELNIRLTLDELSLERSFRVAPDERTVGVGQLSATVGISQPSLGVTARAYLEAPLGDGKVYLAGSSDGLPTEPTAGSGFALTGDASTLEVPLQGLDPVAFRYDEDNFTLAYRQAPLPIDALPISGDYTALTLQTRGQDLSASGFAGRVPNATVHEQVVPDGTRLYILHRVPIEPGSESVERVVRDRLTGLEVRRTRLVRLVDYTLDPQTGALEFVRPYTAFDEQLNTQTLEVTYRPVDAGSHRSAAFGAQLSARFGHWTASLAGAYLQDQTSFGARLRYEVGTDRLDLRAATASGGVQLSAEGSTRSSAFEASGRVSYQDAAYDGPGASRVGTYAEGRVSADLGGGFKAVGRAEIAASDSEDRRRLETTVDYSADPWRVGAGLRLDLGNPAGLSLVGRGGYRNDRFSVDLSHAQSLSDVPSETELSARYALTRDVSVFARTQVNWLTGARSAFGLEGRLGGTNLSVAYELPGASGDGNRARFGADATLGLSDRVSLGLNGASSYDFVRDQAEFSLGSSLRYKSDELSATLGTDFSVRGGQLKTVVRGGITDSLSDGFSVGADVLSEFGASRGDRVSLSAALRESDWNSLGYLRFADGSLSGGRPELTAQWATTYQQADYQLRAALDARYLPSDPGSFALQTQLGATAYLNDRFGLGAVLRALSLPVAGTTEWGLGLEGSLRVLPGTWATLGYNPTGFSGIGSRYTLPGVYLRFDLLLDEVNGPLGGK</sequence>
<dbReference type="Proteomes" id="UP000569951">
    <property type="component" value="Unassembled WGS sequence"/>
</dbReference>
<name>A0A841I056_9DEIO</name>
<gene>
    <name evidence="2" type="ORF">HNR42_001242</name>
</gene>
<comment type="caution">
    <text evidence="2">The sequence shown here is derived from an EMBL/GenBank/DDBJ whole genome shotgun (WGS) entry which is preliminary data.</text>
</comment>
<accession>A0A841I056</accession>
<organism evidence="2 3">
    <name type="scientific">Deinobacterium chartae</name>
    <dbReference type="NCBI Taxonomy" id="521158"/>
    <lineage>
        <taxon>Bacteria</taxon>
        <taxon>Thermotogati</taxon>
        <taxon>Deinococcota</taxon>
        <taxon>Deinococci</taxon>
        <taxon>Deinococcales</taxon>
        <taxon>Deinococcaceae</taxon>
        <taxon>Deinobacterium</taxon>
    </lineage>
</organism>
<keyword evidence="3" id="KW-1185">Reference proteome</keyword>
<evidence type="ECO:0000313" key="2">
    <source>
        <dbReference type="EMBL" id="MBB6097819.1"/>
    </source>
</evidence>
<evidence type="ECO:0000313" key="3">
    <source>
        <dbReference type="Proteomes" id="UP000569951"/>
    </source>
</evidence>
<dbReference type="AlphaFoldDB" id="A0A841I056"/>
<feature type="chain" id="PRO_5032374463" description="Outer membrane usher protein" evidence="1">
    <location>
        <begin position="20"/>
        <end position="1048"/>
    </location>
</feature>